<protein>
    <submittedName>
        <fullName evidence="1">Uncharacterized protein</fullName>
    </submittedName>
</protein>
<organism evidence="1 2">
    <name type="scientific">Dermacentor silvarum</name>
    <name type="common">Tick</name>
    <dbReference type="NCBI Taxonomy" id="543639"/>
    <lineage>
        <taxon>Eukaryota</taxon>
        <taxon>Metazoa</taxon>
        <taxon>Ecdysozoa</taxon>
        <taxon>Arthropoda</taxon>
        <taxon>Chelicerata</taxon>
        <taxon>Arachnida</taxon>
        <taxon>Acari</taxon>
        <taxon>Parasitiformes</taxon>
        <taxon>Ixodida</taxon>
        <taxon>Ixodoidea</taxon>
        <taxon>Ixodidae</taxon>
        <taxon>Rhipicephalinae</taxon>
        <taxon>Dermacentor</taxon>
    </lineage>
</organism>
<accession>A0ACB8DXM5</accession>
<dbReference type="Proteomes" id="UP000821865">
    <property type="component" value="Chromosome 1"/>
</dbReference>
<sequence>MSLSRAGVGHRGGVGAAAVCGCCGRRIGHHGHGGSLGLRSVGTQRRPGVRGASAPTPSRRWCNAAGSVTAFTLGLALRVLGGEPVLGIPAIMHYPLYDDGRQLFPFKTATMLLSVIKLLAVSRVADWVTGSKRAGRLETLPSPVCQLSKEPTLTSNDLWK</sequence>
<evidence type="ECO:0000313" key="2">
    <source>
        <dbReference type="Proteomes" id="UP000821865"/>
    </source>
</evidence>
<reference evidence="1" key="1">
    <citation type="submission" date="2020-05" db="EMBL/GenBank/DDBJ databases">
        <title>Large-scale comparative analyses of tick genomes elucidate their genetic diversity and vector capacities.</title>
        <authorList>
            <person name="Jia N."/>
            <person name="Wang J."/>
            <person name="Shi W."/>
            <person name="Du L."/>
            <person name="Sun Y."/>
            <person name="Zhan W."/>
            <person name="Jiang J."/>
            <person name="Wang Q."/>
            <person name="Zhang B."/>
            <person name="Ji P."/>
            <person name="Sakyi L.B."/>
            <person name="Cui X."/>
            <person name="Yuan T."/>
            <person name="Jiang B."/>
            <person name="Yang W."/>
            <person name="Lam T.T.-Y."/>
            <person name="Chang Q."/>
            <person name="Ding S."/>
            <person name="Wang X."/>
            <person name="Zhu J."/>
            <person name="Ruan X."/>
            <person name="Zhao L."/>
            <person name="Wei J."/>
            <person name="Que T."/>
            <person name="Du C."/>
            <person name="Cheng J."/>
            <person name="Dai P."/>
            <person name="Han X."/>
            <person name="Huang E."/>
            <person name="Gao Y."/>
            <person name="Liu J."/>
            <person name="Shao H."/>
            <person name="Ye R."/>
            <person name="Li L."/>
            <person name="Wei W."/>
            <person name="Wang X."/>
            <person name="Wang C."/>
            <person name="Yang T."/>
            <person name="Huo Q."/>
            <person name="Li W."/>
            <person name="Guo W."/>
            <person name="Chen H."/>
            <person name="Zhou L."/>
            <person name="Ni X."/>
            <person name="Tian J."/>
            <person name="Zhou Y."/>
            <person name="Sheng Y."/>
            <person name="Liu T."/>
            <person name="Pan Y."/>
            <person name="Xia L."/>
            <person name="Li J."/>
            <person name="Zhao F."/>
            <person name="Cao W."/>
        </authorList>
    </citation>
    <scope>NUCLEOTIDE SEQUENCE</scope>
    <source>
        <strain evidence="1">Dsil-2018</strain>
    </source>
</reference>
<proteinExistence type="predicted"/>
<dbReference type="EMBL" id="CM023470">
    <property type="protein sequence ID" value="KAH7979089.1"/>
    <property type="molecule type" value="Genomic_DNA"/>
</dbReference>
<evidence type="ECO:0000313" key="1">
    <source>
        <dbReference type="EMBL" id="KAH7979089.1"/>
    </source>
</evidence>
<name>A0ACB8DXM5_DERSI</name>
<gene>
    <name evidence="1" type="ORF">HPB49_008093</name>
</gene>
<keyword evidence="2" id="KW-1185">Reference proteome</keyword>
<comment type="caution">
    <text evidence="1">The sequence shown here is derived from an EMBL/GenBank/DDBJ whole genome shotgun (WGS) entry which is preliminary data.</text>
</comment>